<protein>
    <recommendedName>
        <fullName evidence="4">Secreted protein</fullName>
    </recommendedName>
</protein>
<proteinExistence type="predicted"/>
<evidence type="ECO:0008006" key="4">
    <source>
        <dbReference type="Google" id="ProtNLM"/>
    </source>
</evidence>
<accession>A0A853DR65</accession>
<feature type="chain" id="PRO_5038692155" description="Secreted protein" evidence="1">
    <location>
        <begin position="25"/>
        <end position="93"/>
    </location>
</feature>
<dbReference type="RefSeq" id="WP_179700096.1">
    <property type="nucleotide sequence ID" value="NZ_BAAAHA010000004.1"/>
</dbReference>
<feature type="signal peptide" evidence="1">
    <location>
        <begin position="1"/>
        <end position="24"/>
    </location>
</feature>
<sequence length="93" mass="9899">MKLATKIGAGVVLTAALVGLTATAAQATESDYYASSAACKSAQQSKLNQGYVITKSCHDHMDEFIVWSGQIANYWTFNYSWVGMGVVAGDQAE</sequence>
<comment type="caution">
    <text evidence="2">The sequence shown here is derived from an EMBL/GenBank/DDBJ whole genome shotgun (WGS) entry which is preliminary data.</text>
</comment>
<evidence type="ECO:0000313" key="3">
    <source>
        <dbReference type="Proteomes" id="UP000521075"/>
    </source>
</evidence>
<dbReference type="AlphaFoldDB" id="A0A853DR65"/>
<gene>
    <name evidence="2" type="ORF">HNR14_000945</name>
</gene>
<reference evidence="2 3" key="1">
    <citation type="submission" date="2020-07" db="EMBL/GenBank/DDBJ databases">
        <title>Sequencing the genomes of 1000 actinobacteria strains.</title>
        <authorList>
            <person name="Klenk H.-P."/>
        </authorList>
    </citation>
    <scope>NUCLEOTIDE SEQUENCE [LARGE SCALE GENOMIC DNA]</scope>
    <source>
        <strain evidence="2 3">DSM 15166</strain>
    </source>
</reference>
<evidence type="ECO:0000256" key="1">
    <source>
        <dbReference type="SAM" id="SignalP"/>
    </source>
</evidence>
<dbReference type="Proteomes" id="UP000521075">
    <property type="component" value="Unassembled WGS sequence"/>
</dbReference>
<evidence type="ECO:0000313" key="2">
    <source>
        <dbReference type="EMBL" id="NYK09064.1"/>
    </source>
</evidence>
<name>A0A853DR65_9MICO</name>
<keyword evidence="3" id="KW-1185">Reference proteome</keyword>
<organism evidence="2 3">
    <name type="scientific">Leifsonia naganoensis</name>
    <dbReference type="NCBI Taxonomy" id="150025"/>
    <lineage>
        <taxon>Bacteria</taxon>
        <taxon>Bacillati</taxon>
        <taxon>Actinomycetota</taxon>
        <taxon>Actinomycetes</taxon>
        <taxon>Micrococcales</taxon>
        <taxon>Microbacteriaceae</taxon>
        <taxon>Leifsonia</taxon>
    </lineage>
</organism>
<dbReference type="EMBL" id="JACCHJ010000001">
    <property type="protein sequence ID" value="NYK09064.1"/>
    <property type="molecule type" value="Genomic_DNA"/>
</dbReference>
<keyword evidence="1" id="KW-0732">Signal</keyword>